<dbReference type="GO" id="GO:0005737">
    <property type="term" value="C:cytoplasm"/>
    <property type="evidence" value="ECO:0007669"/>
    <property type="project" value="UniProtKB-SubCell"/>
</dbReference>
<evidence type="ECO:0000313" key="10">
    <source>
        <dbReference type="Proteomes" id="UP000799437"/>
    </source>
</evidence>
<dbReference type="Gene3D" id="2.30.310.10">
    <property type="entry name" value="ibrinogen binding protein from staphylococcus aureus domain"/>
    <property type="match status" value="1"/>
</dbReference>
<evidence type="ECO:0000259" key="7">
    <source>
        <dbReference type="Pfam" id="PF05670"/>
    </source>
</evidence>
<name>A0A6A6VVN2_9PEZI</name>
<dbReference type="GO" id="GO:1990112">
    <property type="term" value="C:RQC complex"/>
    <property type="evidence" value="ECO:0007669"/>
    <property type="project" value="TreeGrafter"/>
</dbReference>
<evidence type="ECO:0000256" key="5">
    <source>
        <dbReference type="ARBA" id="ARBA00070414"/>
    </source>
</evidence>
<organism evidence="9 10">
    <name type="scientific">Pseudovirgaria hyperparasitica</name>
    <dbReference type="NCBI Taxonomy" id="470096"/>
    <lineage>
        <taxon>Eukaryota</taxon>
        <taxon>Fungi</taxon>
        <taxon>Dikarya</taxon>
        <taxon>Ascomycota</taxon>
        <taxon>Pezizomycotina</taxon>
        <taxon>Dothideomycetes</taxon>
        <taxon>Dothideomycetes incertae sedis</taxon>
        <taxon>Acrospermales</taxon>
        <taxon>Acrospermaceae</taxon>
        <taxon>Pseudovirgaria</taxon>
    </lineage>
</organism>
<evidence type="ECO:0000256" key="6">
    <source>
        <dbReference type="SAM" id="MobiDB-lite"/>
    </source>
</evidence>
<dbReference type="Proteomes" id="UP000799437">
    <property type="component" value="Unassembled WGS sequence"/>
</dbReference>
<dbReference type="EMBL" id="ML996583">
    <property type="protein sequence ID" value="KAF2753774.1"/>
    <property type="molecule type" value="Genomic_DNA"/>
</dbReference>
<feature type="domain" description="NFACT RNA-binding" evidence="7">
    <location>
        <begin position="552"/>
        <end position="665"/>
    </location>
</feature>
<dbReference type="GO" id="GO:0072344">
    <property type="term" value="P:rescue of stalled ribosome"/>
    <property type="evidence" value="ECO:0007669"/>
    <property type="project" value="TreeGrafter"/>
</dbReference>
<dbReference type="OrthoDB" id="207084at2759"/>
<accession>A0A6A6VVN2</accession>
<dbReference type="RefSeq" id="XP_033596225.1">
    <property type="nucleotide sequence ID" value="XM_033742539.1"/>
</dbReference>
<dbReference type="InterPro" id="IPR051608">
    <property type="entry name" value="RQC_Subunit_NEMF"/>
</dbReference>
<evidence type="ECO:0000256" key="4">
    <source>
        <dbReference type="ARBA" id="ARBA00023054"/>
    </source>
</evidence>
<evidence type="ECO:0000259" key="8">
    <source>
        <dbReference type="Pfam" id="PF11923"/>
    </source>
</evidence>
<dbReference type="AlphaFoldDB" id="A0A6A6VVN2"/>
<feature type="compositionally biased region" description="Basic and acidic residues" evidence="6">
    <location>
        <begin position="811"/>
        <end position="837"/>
    </location>
</feature>
<protein>
    <recommendedName>
        <fullName evidence="5">Ribosome quality control complex subunit 2</fullName>
    </recommendedName>
</protein>
<dbReference type="PANTHER" id="PTHR15239">
    <property type="entry name" value="NUCLEAR EXPORT MEDIATOR FACTOR NEMF"/>
    <property type="match status" value="1"/>
</dbReference>
<dbReference type="InterPro" id="IPR008532">
    <property type="entry name" value="NFACT_RNA-bd"/>
</dbReference>
<feature type="domain" description="NFACT protein C-terminal" evidence="8">
    <location>
        <begin position="983"/>
        <end position="1087"/>
    </location>
</feature>
<dbReference type="FunFam" id="2.30.310.10:FF:000003">
    <property type="entry name" value="Zinc knuckle domain containing protein"/>
    <property type="match status" value="1"/>
</dbReference>
<evidence type="ECO:0000313" key="9">
    <source>
        <dbReference type="EMBL" id="KAF2753774.1"/>
    </source>
</evidence>
<evidence type="ECO:0000256" key="1">
    <source>
        <dbReference type="ARBA" id="ARBA00004496"/>
    </source>
</evidence>
<dbReference type="Pfam" id="PF05833">
    <property type="entry name" value="NFACT_N"/>
    <property type="match status" value="1"/>
</dbReference>
<feature type="compositionally biased region" description="Basic and acidic residues" evidence="6">
    <location>
        <begin position="916"/>
        <end position="926"/>
    </location>
</feature>
<reference evidence="9" key="1">
    <citation type="journal article" date="2020" name="Stud. Mycol.">
        <title>101 Dothideomycetes genomes: a test case for predicting lifestyles and emergence of pathogens.</title>
        <authorList>
            <person name="Haridas S."/>
            <person name="Albert R."/>
            <person name="Binder M."/>
            <person name="Bloem J."/>
            <person name="Labutti K."/>
            <person name="Salamov A."/>
            <person name="Andreopoulos B."/>
            <person name="Baker S."/>
            <person name="Barry K."/>
            <person name="Bills G."/>
            <person name="Bluhm B."/>
            <person name="Cannon C."/>
            <person name="Castanera R."/>
            <person name="Culley D."/>
            <person name="Daum C."/>
            <person name="Ezra D."/>
            <person name="Gonzalez J."/>
            <person name="Henrissat B."/>
            <person name="Kuo A."/>
            <person name="Liang C."/>
            <person name="Lipzen A."/>
            <person name="Lutzoni F."/>
            <person name="Magnuson J."/>
            <person name="Mondo S."/>
            <person name="Nolan M."/>
            <person name="Ohm R."/>
            <person name="Pangilinan J."/>
            <person name="Park H.-J."/>
            <person name="Ramirez L."/>
            <person name="Alfaro M."/>
            <person name="Sun H."/>
            <person name="Tritt A."/>
            <person name="Yoshinaga Y."/>
            <person name="Zwiers L.-H."/>
            <person name="Turgeon B."/>
            <person name="Goodwin S."/>
            <person name="Spatafora J."/>
            <person name="Crous P."/>
            <person name="Grigoriev I."/>
        </authorList>
    </citation>
    <scope>NUCLEOTIDE SEQUENCE</scope>
    <source>
        <strain evidence="9">CBS 121739</strain>
    </source>
</reference>
<feature type="compositionally biased region" description="Basic residues" evidence="6">
    <location>
        <begin position="872"/>
        <end position="883"/>
    </location>
</feature>
<dbReference type="GO" id="GO:0000049">
    <property type="term" value="F:tRNA binding"/>
    <property type="evidence" value="ECO:0007669"/>
    <property type="project" value="TreeGrafter"/>
</dbReference>
<keyword evidence="3" id="KW-0963">Cytoplasm</keyword>
<feature type="compositionally biased region" description="Basic and acidic residues" evidence="6">
    <location>
        <begin position="945"/>
        <end position="959"/>
    </location>
</feature>
<comment type="similarity">
    <text evidence="2">Belongs to the NEMF family.</text>
</comment>
<dbReference type="GO" id="GO:0043023">
    <property type="term" value="F:ribosomal large subunit binding"/>
    <property type="evidence" value="ECO:0007669"/>
    <property type="project" value="TreeGrafter"/>
</dbReference>
<proteinExistence type="inferred from homology"/>
<sequence length="1121" mass="123815">MKQRFSSLDVTVIAHELSKSLCSLRVQNIYDLSSRIFLIKFQKPGQREQLIIESGFRCHLTQYARTTATEPSPFTERLRKILRTRRVTSVAQVGTDRVIEFQFSDGIFRLYLEFYAAGNIILTDADLKILALWRSVSEGEEHEQLRAGLKYDISMRQNYGGVPPLTKERIKAGLQKAIQRQEKDAASGKKSKAKEKDALRKALSTSIAEFPPLLMDHAFTVTGFDSTIKPNHILDDDDALDKLMLAFGEARKTINDITSADSAKGFILAKRTSTHQGENDTGGSSSSILYDDFHPFRPKQFEDNTETEFLEFEGFNKTVDEFFSSIEGQKLETRLQEREATAKRKLELAREDHAKRLGGLQDAQQLHIRKADAIKANVERVHEAMGAVNGLIEKGMDWVEIARLIEREQAQGNTVAHMIKLPLKLYENTVTLLLAEQTYDAESDEEGYHSSSTEPTSDSEDEPEGANRKKALLTPEDGRLAIDINLGLSPWQNANEYFDAKKNAAVKEEKTAQSLGKALKNTEKKIAADLKKGLQQEKEVLRPVRGKFWFEKFTYFISSDGYLVVGGKDVQQNELIYQRHLKKGDVYVYADLHGASPFVIKNLASTPDAPIPPSTLSQAGHLCVCTSAAWDSKAVMSAWWVNFDQVTKLGRTGEYLPVGAFNITGKKNFLPPTQLLLGFGVMFQITEESKINHIKHRVIGSEAGKDAEEGTDLDAGQAENGIRNIKHPASDSDGELPDDRLDSGSDDDEDTETRGPARNNPLESSVRPEKPSTDDDSSDEQTGAADDAGKFTMSGALGDLVTTEESGNDISKYRTARERRNIRKGEQETAEHQHIESGTESTTESQDEVQSKQQSTTAISSNTATQPTKQLPRGKRSKAKRLAAKYGEQDEEDRALALRLLGVQPVEQSAQTTKVADQKAKEEEAQAQKQRRREQHQRAQAAGKAAEEARRAALAEGGDKTGAATDQEPANYEPTAEELAAMQTPLDAFIGRPHPADSIVLAVPVCAPWTALSNYKYKVKLQPGTVKKGKAVKDILSKWEIAAKEPRNVDRESKDTERMWPGEIEAIRAWKEAEVYGVVPVAKVRVVQGGGVGGGKGSGGKGGSKGKGVKSSRGGRGSKKR</sequence>
<feature type="compositionally biased region" description="Gly residues" evidence="6">
    <location>
        <begin position="1088"/>
        <end position="1106"/>
    </location>
</feature>
<feature type="compositionally biased region" description="Polar residues" evidence="6">
    <location>
        <begin position="851"/>
        <end position="869"/>
    </location>
</feature>
<feature type="region of interest" description="Disordered" evidence="6">
    <location>
        <begin position="441"/>
        <end position="472"/>
    </location>
</feature>
<dbReference type="Pfam" id="PF11923">
    <property type="entry name" value="NFACT-C"/>
    <property type="match status" value="1"/>
</dbReference>
<feature type="region of interest" description="Disordered" evidence="6">
    <location>
        <begin position="717"/>
        <end position="891"/>
    </location>
</feature>
<dbReference type="InterPro" id="IPR021846">
    <property type="entry name" value="NFACT-C"/>
</dbReference>
<keyword evidence="10" id="KW-1185">Reference proteome</keyword>
<evidence type="ECO:0000256" key="2">
    <source>
        <dbReference type="ARBA" id="ARBA00008318"/>
    </source>
</evidence>
<dbReference type="GO" id="GO:1990116">
    <property type="term" value="P:ribosome-associated ubiquitin-dependent protein catabolic process"/>
    <property type="evidence" value="ECO:0007669"/>
    <property type="project" value="TreeGrafter"/>
</dbReference>
<feature type="region of interest" description="Disordered" evidence="6">
    <location>
        <begin position="1088"/>
        <end position="1121"/>
    </location>
</feature>
<dbReference type="PANTHER" id="PTHR15239:SF6">
    <property type="entry name" value="RIBOSOME QUALITY CONTROL COMPLEX SUBUNIT NEMF"/>
    <property type="match status" value="1"/>
</dbReference>
<keyword evidence="4" id="KW-0175">Coiled coil</keyword>
<dbReference type="Pfam" id="PF05670">
    <property type="entry name" value="NFACT-R_1"/>
    <property type="match status" value="1"/>
</dbReference>
<feature type="region of interest" description="Disordered" evidence="6">
    <location>
        <begin position="903"/>
        <end position="979"/>
    </location>
</feature>
<comment type="subcellular location">
    <subcellularLocation>
        <location evidence="1">Cytoplasm</location>
    </subcellularLocation>
</comment>
<gene>
    <name evidence="9" type="ORF">EJ05DRAFT_457690</name>
</gene>
<evidence type="ECO:0000256" key="3">
    <source>
        <dbReference type="ARBA" id="ARBA00022490"/>
    </source>
</evidence>
<dbReference type="GeneID" id="54483593"/>